<dbReference type="KEGG" id="lgi:LOTGIDRAFT_172056"/>
<keyword evidence="2" id="KW-1185">Reference proteome</keyword>
<proteinExistence type="predicted"/>
<name>V4AXX7_LOTGI</name>
<dbReference type="Proteomes" id="UP000030746">
    <property type="component" value="Unassembled WGS sequence"/>
</dbReference>
<protein>
    <submittedName>
        <fullName evidence="1">Uncharacterized protein</fullName>
    </submittedName>
</protein>
<dbReference type="OrthoDB" id="6775587at2759"/>
<reference evidence="1 2" key="1">
    <citation type="journal article" date="2013" name="Nature">
        <title>Insights into bilaterian evolution from three spiralian genomes.</title>
        <authorList>
            <person name="Simakov O."/>
            <person name="Marletaz F."/>
            <person name="Cho S.J."/>
            <person name="Edsinger-Gonzales E."/>
            <person name="Havlak P."/>
            <person name="Hellsten U."/>
            <person name="Kuo D.H."/>
            <person name="Larsson T."/>
            <person name="Lv J."/>
            <person name="Arendt D."/>
            <person name="Savage R."/>
            <person name="Osoegawa K."/>
            <person name="de Jong P."/>
            <person name="Grimwood J."/>
            <person name="Chapman J.A."/>
            <person name="Shapiro H."/>
            <person name="Aerts A."/>
            <person name="Otillar R.P."/>
            <person name="Terry A.Y."/>
            <person name="Boore J.L."/>
            <person name="Grigoriev I.V."/>
            <person name="Lindberg D.R."/>
            <person name="Seaver E.C."/>
            <person name="Weisblat D.A."/>
            <person name="Putnam N.H."/>
            <person name="Rokhsar D.S."/>
        </authorList>
    </citation>
    <scope>NUCLEOTIDE SEQUENCE [LARGE SCALE GENOMIC DNA]</scope>
</reference>
<dbReference type="AlphaFoldDB" id="V4AXX7"/>
<sequence length="147" mass="17273">MDNWNNILKRNKEYIKATNKIKTQVENNRLQQLGLTSGVKTRRLMAVETYLNKVIRDEEESDDYPPITEQIDELEEEIAREKSGQGITFLSDNKEELLNRLRVILAAMKEGHRSHRQYNEVNCILKRLLEKGIIDKNDYKSVIKNVK</sequence>
<evidence type="ECO:0000313" key="2">
    <source>
        <dbReference type="Proteomes" id="UP000030746"/>
    </source>
</evidence>
<dbReference type="HOGENOM" id="CLU_049085_3_1_1"/>
<dbReference type="RefSeq" id="XP_009046886.1">
    <property type="nucleotide sequence ID" value="XM_009048638.1"/>
</dbReference>
<dbReference type="EMBL" id="KB200255">
    <property type="protein sequence ID" value="ESP02398.1"/>
    <property type="molecule type" value="Genomic_DNA"/>
</dbReference>
<dbReference type="CTD" id="20241986"/>
<evidence type="ECO:0000313" key="1">
    <source>
        <dbReference type="EMBL" id="ESP02398.1"/>
    </source>
</evidence>
<accession>V4AXX7</accession>
<gene>
    <name evidence="1" type="ORF">LOTGIDRAFT_172056</name>
</gene>
<organism evidence="1 2">
    <name type="scientific">Lottia gigantea</name>
    <name type="common">Giant owl limpet</name>
    <dbReference type="NCBI Taxonomy" id="225164"/>
    <lineage>
        <taxon>Eukaryota</taxon>
        <taxon>Metazoa</taxon>
        <taxon>Spiralia</taxon>
        <taxon>Lophotrochozoa</taxon>
        <taxon>Mollusca</taxon>
        <taxon>Gastropoda</taxon>
        <taxon>Patellogastropoda</taxon>
        <taxon>Lottioidea</taxon>
        <taxon>Lottiidae</taxon>
        <taxon>Lottia</taxon>
    </lineage>
</organism>
<dbReference type="GeneID" id="20241986"/>